<comment type="caution">
    <text evidence="2">The sequence shown here is derived from an EMBL/GenBank/DDBJ whole genome shotgun (WGS) entry which is preliminary data.</text>
</comment>
<protein>
    <submittedName>
        <fullName evidence="2">Uncharacterized protein</fullName>
    </submittedName>
</protein>
<reference evidence="2 3" key="1">
    <citation type="submission" date="2019-04" db="EMBL/GenBank/DDBJ databases">
        <title>Shimia ponticola sp. nov., isolated from seawater.</title>
        <authorList>
            <person name="Kim Y.-O."/>
            <person name="Yoon J.-H."/>
        </authorList>
    </citation>
    <scope>NUCLEOTIDE SEQUENCE [LARGE SCALE GENOMIC DNA]</scope>
    <source>
        <strain evidence="2 3">MYP11</strain>
    </source>
</reference>
<dbReference type="InterPro" id="IPR045519">
    <property type="entry name" value="DUF6476"/>
</dbReference>
<keyword evidence="1" id="KW-0812">Transmembrane</keyword>
<accession>A0A4V3XK57</accession>
<dbReference type="Pfam" id="PF20082">
    <property type="entry name" value="DUF6476"/>
    <property type="match status" value="1"/>
</dbReference>
<organism evidence="2 3">
    <name type="scientific">Aliishimia ponticola</name>
    <dbReference type="NCBI Taxonomy" id="2499833"/>
    <lineage>
        <taxon>Bacteria</taxon>
        <taxon>Pseudomonadati</taxon>
        <taxon>Pseudomonadota</taxon>
        <taxon>Alphaproteobacteria</taxon>
        <taxon>Rhodobacterales</taxon>
        <taxon>Paracoccaceae</taxon>
        <taxon>Aliishimia</taxon>
    </lineage>
</organism>
<dbReference type="OrthoDB" id="7872651at2"/>
<name>A0A4V3XK57_9RHOB</name>
<evidence type="ECO:0000256" key="1">
    <source>
        <dbReference type="SAM" id="Phobius"/>
    </source>
</evidence>
<dbReference type="AlphaFoldDB" id="A0A4V3XK57"/>
<gene>
    <name evidence="2" type="ORF">E4Z66_11290</name>
</gene>
<feature type="transmembrane region" description="Helical" evidence="1">
    <location>
        <begin position="13"/>
        <end position="38"/>
    </location>
</feature>
<dbReference type="EMBL" id="SRKY01000003">
    <property type="protein sequence ID" value="THH35673.1"/>
    <property type="molecule type" value="Genomic_DNA"/>
</dbReference>
<proteinExistence type="predicted"/>
<dbReference type="Proteomes" id="UP000306602">
    <property type="component" value="Unassembled WGS sequence"/>
</dbReference>
<sequence>MDDLPQEPRNLRFLRYLVTGLTATMILGVAAIVVMLFLRLNDKGPALPDRVSLPQGMTAAAVTMGEGWYAVVADDQTGGQRILIFDAESGALRQTVEIEN</sequence>
<keyword evidence="3" id="KW-1185">Reference proteome</keyword>
<keyword evidence="1" id="KW-0472">Membrane</keyword>
<evidence type="ECO:0000313" key="3">
    <source>
        <dbReference type="Proteomes" id="UP000306602"/>
    </source>
</evidence>
<dbReference type="RefSeq" id="WP_136463142.1">
    <property type="nucleotide sequence ID" value="NZ_SRKY01000003.1"/>
</dbReference>
<evidence type="ECO:0000313" key="2">
    <source>
        <dbReference type="EMBL" id="THH35673.1"/>
    </source>
</evidence>
<keyword evidence="1" id="KW-1133">Transmembrane helix</keyword>